<sequence>MTQLMLGSLVWITGQQISKVLGRFRCVWTWIGLGNVLPGWLGTGVKSERKKLRSYGNATVETIFMFASVYVYKEMVEHILLSGGGEGRYHHEERDFGNWQSDISKFSNESFSVSWWHLVVYQSCSSIPDPNNTKDFKLSGTGGQKRFDSPKEETSPFEKFSGLALELPTEDKFVLMKVGYHLKYIKPAVTNRNFANLTTRSAWTTMAPHNS</sequence>
<accession>A0A4V4HC55</accession>
<reference evidence="2 3" key="1">
    <citation type="journal article" date="2019" name="Nat. Ecol. Evol.">
        <title>Megaphylogeny resolves global patterns of mushroom evolution.</title>
        <authorList>
            <person name="Varga T."/>
            <person name="Krizsan K."/>
            <person name="Foldi C."/>
            <person name="Dima B."/>
            <person name="Sanchez-Garcia M."/>
            <person name="Sanchez-Ramirez S."/>
            <person name="Szollosi G.J."/>
            <person name="Szarkandi J.G."/>
            <person name="Papp V."/>
            <person name="Albert L."/>
            <person name="Andreopoulos W."/>
            <person name="Angelini C."/>
            <person name="Antonin V."/>
            <person name="Barry K.W."/>
            <person name="Bougher N.L."/>
            <person name="Buchanan P."/>
            <person name="Buyck B."/>
            <person name="Bense V."/>
            <person name="Catcheside P."/>
            <person name="Chovatia M."/>
            <person name="Cooper J."/>
            <person name="Damon W."/>
            <person name="Desjardin D."/>
            <person name="Finy P."/>
            <person name="Geml J."/>
            <person name="Haridas S."/>
            <person name="Hughes K."/>
            <person name="Justo A."/>
            <person name="Karasinski D."/>
            <person name="Kautmanova I."/>
            <person name="Kiss B."/>
            <person name="Kocsube S."/>
            <person name="Kotiranta H."/>
            <person name="LaButti K.M."/>
            <person name="Lechner B.E."/>
            <person name="Liimatainen K."/>
            <person name="Lipzen A."/>
            <person name="Lukacs Z."/>
            <person name="Mihaltcheva S."/>
            <person name="Morgado L.N."/>
            <person name="Niskanen T."/>
            <person name="Noordeloos M.E."/>
            <person name="Ohm R.A."/>
            <person name="Ortiz-Santana B."/>
            <person name="Ovrebo C."/>
            <person name="Racz N."/>
            <person name="Riley R."/>
            <person name="Savchenko A."/>
            <person name="Shiryaev A."/>
            <person name="Soop K."/>
            <person name="Spirin V."/>
            <person name="Szebenyi C."/>
            <person name="Tomsovsky M."/>
            <person name="Tulloss R.E."/>
            <person name="Uehling J."/>
            <person name="Grigoriev I.V."/>
            <person name="Vagvolgyi C."/>
            <person name="Papp T."/>
            <person name="Martin F.M."/>
            <person name="Miettinen O."/>
            <person name="Hibbett D.S."/>
            <person name="Nagy L.G."/>
        </authorList>
    </citation>
    <scope>NUCLEOTIDE SEQUENCE [LARGE SCALE GENOMIC DNA]</scope>
    <source>
        <strain evidence="2 3">CBS 962.96</strain>
    </source>
</reference>
<dbReference type="AlphaFoldDB" id="A0A4V4HC55"/>
<feature type="compositionally biased region" description="Basic and acidic residues" evidence="1">
    <location>
        <begin position="145"/>
        <end position="154"/>
    </location>
</feature>
<name>A0A4V4HC55_DENBC</name>
<gene>
    <name evidence="2" type="ORF">K435DRAFT_808779</name>
</gene>
<evidence type="ECO:0000256" key="1">
    <source>
        <dbReference type="SAM" id="MobiDB-lite"/>
    </source>
</evidence>
<dbReference type="EMBL" id="ML179778">
    <property type="protein sequence ID" value="THU81815.1"/>
    <property type="molecule type" value="Genomic_DNA"/>
</dbReference>
<feature type="region of interest" description="Disordered" evidence="1">
    <location>
        <begin position="132"/>
        <end position="154"/>
    </location>
</feature>
<organism evidence="2 3">
    <name type="scientific">Dendrothele bispora (strain CBS 962.96)</name>
    <dbReference type="NCBI Taxonomy" id="1314807"/>
    <lineage>
        <taxon>Eukaryota</taxon>
        <taxon>Fungi</taxon>
        <taxon>Dikarya</taxon>
        <taxon>Basidiomycota</taxon>
        <taxon>Agaricomycotina</taxon>
        <taxon>Agaricomycetes</taxon>
        <taxon>Agaricomycetidae</taxon>
        <taxon>Agaricales</taxon>
        <taxon>Agaricales incertae sedis</taxon>
        <taxon>Dendrothele</taxon>
    </lineage>
</organism>
<keyword evidence="3" id="KW-1185">Reference proteome</keyword>
<evidence type="ECO:0000313" key="3">
    <source>
        <dbReference type="Proteomes" id="UP000297245"/>
    </source>
</evidence>
<evidence type="ECO:0000313" key="2">
    <source>
        <dbReference type="EMBL" id="THU81815.1"/>
    </source>
</evidence>
<proteinExistence type="predicted"/>
<protein>
    <submittedName>
        <fullName evidence="2">Uncharacterized protein</fullName>
    </submittedName>
</protein>
<dbReference type="Proteomes" id="UP000297245">
    <property type="component" value="Unassembled WGS sequence"/>
</dbReference>
<dbReference type="OrthoDB" id="5382797at2759"/>